<protein>
    <submittedName>
        <fullName evidence="1">Uncharacterized protein</fullName>
    </submittedName>
</protein>
<dbReference type="RefSeq" id="WP_344733881.1">
    <property type="nucleotide sequence ID" value="NZ_BAAAZH010000017.1"/>
</dbReference>
<name>A0ABP7XLY7_9ACTN</name>
<proteinExistence type="predicted"/>
<dbReference type="EMBL" id="BAAAZH010000017">
    <property type="protein sequence ID" value="GAA4121399.1"/>
    <property type="molecule type" value="Genomic_DNA"/>
</dbReference>
<gene>
    <name evidence="1" type="ORF">GCM10022215_26350</name>
</gene>
<accession>A0ABP7XLY7</accession>
<evidence type="ECO:0000313" key="2">
    <source>
        <dbReference type="Proteomes" id="UP001501495"/>
    </source>
</evidence>
<reference evidence="2" key="1">
    <citation type="journal article" date="2019" name="Int. J. Syst. Evol. Microbiol.">
        <title>The Global Catalogue of Microorganisms (GCM) 10K type strain sequencing project: providing services to taxonomists for standard genome sequencing and annotation.</title>
        <authorList>
            <consortium name="The Broad Institute Genomics Platform"/>
            <consortium name="The Broad Institute Genome Sequencing Center for Infectious Disease"/>
            <person name="Wu L."/>
            <person name="Ma J."/>
        </authorList>
    </citation>
    <scope>NUCLEOTIDE SEQUENCE [LARGE SCALE GENOMIC DNA]</scope>
    <source>
        <strain evidence="2">JCM 16703</strain>
    </source>
</reference>
<keyword evidence="2" id="KW-1185">Reference proteome</keyword>
<evidence type="ECO:0000313" key="1">
    <source>
        <dbReference type="EMBL" id="GAA4121399.1"/>
    </source>
</evidence>
<comment type="caution">
    <text evidence="1">The sequence shown here is derived from an EMBL/GenBank/DDBJ whole genome shotgun (WGS) entry which is preliminary data.</text>
</comment>
<organism evidence="1 2">
    <name type="scientific">Nocardioides fonticola</name>
    <dbReference type="NCBI Taxonomy" id="450363"/>
    <lineage>
        <taxon>Bacteria</taxon>
        <taxon>Bacillati</taxon>
        <taxon>Actinomycetota</taxon>
        <taxon>Actinomycetes</taxon>
        <taxon>Propionibacteriales</taxon>
        <taxon>Nocardioidaceae</taxon>
        <taxon>Nocardioides</taxon>
    </lineage>
</organism>
<dbReference type="Proteomes" id="UP001501495">
    <property type="component" value="Unassembled WGS sequence"/>
</dbReference>
<sequence length="363" mass="36261">MRALFLVRAGVSALAMGGLVALAWGPAQYLRDDRTAAPSIRTVVLGSAPDAPSALTAWPTGVVDTAELVPGRAAAGIEPTALPVTAAEAAAAAGRPDTITVVGTPSADAVTGVGAVVTEADVDLLAALPEPRRTADVRFLVDPSGAALSVVGVDGAPDRGATLVDAASDRTTRTALDGHGEVADLLRVWAQVRPEITALVPSASGGPAASILAATGVDPGLATPVLTPGTRPWRTVVARTVTRELLPALAHGRAPVSPALLAQRSPAGLVTIADGSARLTARGAAYAVAARVVQPGSRAMAVRAPDDLVAQAYARPGGGASLLVWNPGAARTLVLQFPAGDHALRLELPVGAGALTGVVLAPR</sequence>